<keyword evidence="2" id="KW-0969">Cilium</keyword>
<dbReference type="InterPro" id="IPR001029">
    <property type="entry name" value="Flagellin_N"/>
</dbReference>
<reference evidence="2 3" key="1">
    <citation type="submission" date="2019-02" db="EMBL/GenBank/DDBJ databases">
        <title>Deep-cultivation of Planctomycetes and their phenomic and genomic characterization uncovers novel biology.</title>
        <authorList>
            <person name="Wiegand S."/>
            <person name="Jogler M."/>
            <person name="Boedeker C."/>
            <person name="Pinto D."/>
            <person name="Vollmers J."/>
            <person name="Rivas-Marin E."/>
            <person name="Kohn T."/>
            <person name="Peeters S.H."/>
            <person name="Heuer A."/>
            <person name="Rast P."/>
            <person name="Oberbeckmann S."/>
            <person name="Bunk B."/>
            <person name="Jeske O."/>
            <person name="Meyerdierks A."/>
            <person name="Storesund J.E."/>
            <person name="Kallscheuer N."/>
            <person name="Luecker S."/>
            <person name="Lage O.M."/>
            <person name="Pohl T."/>
            <person name="Merkel B.J."/>
            <person name="Hornburger P."/>
            <person name="Mueller R.-W."/>
            <person name="Bruemmer F."/>
            <person name="Labrenz M."/>
            <person name="Spormann A.M."/>
            <person name="Op den Camp H."/>
            <person name="Overmann J."/>
            <person name="Amann R."/>
            <person name="Jetten M.S.M."/>
            <person name="Mascher T."/>
            <person name="Medema M.H."/>
            <person name="Devos D.P."/>
            <person name="Kaster A.-K."/>
            <person name="Ovreas L."/>
            <person name="Rohde M."/>
            <person name="Galperin M.Y."/>
            <person name="Jogler C."/>
        </authorList>
    </citation>
    <scope>NUCLEOTIDE SEQUENCE [LARGE SCALE GENOMIC DNA]</scope>
    <source>
        <strain evidence="2 3">Spa11</strain>
    </source>
</reference>
<dbReference type="GO" id="GO:0005198">
    <property type="term" value="F:structural molecule activity"/>
    <property type="evidence" value="ECO:0007669"/>
    <property type="project" value="InterPro"/>
</dbReference>
<dbReference type="Pfam" id="PF00669">
    <property type="entry name" value="Flagellin_N"/>
    <property type="match status" value="1"/>
</dbReference>
<dbReference type="RefSeq" id="WP_145108396.1">
    <property type="nucleotide sequence ID" value="NZ_CP036349.1"/>
</dbReference>
<accession>A0A518K4G8</accession>
<gene>
    <name evidence="2" type="primary">flgL</name>
    <name evidence="2" type="ORF">Spa11_08720</name>
</gene>
<dbReference type="PANTHER" id="PTHR42792">
    <property type="entry name" value="FLAGELLIN"/>
    <property type="match status" value="1"/>
</dbReference>
<feature type="domain" description="Flagellin N-terminal" evidence="1">
    <location>
        <begin position="22"/>
        <end position="137"/>
    </location>
</feature>
<dbReference type="KEGG" id="bmei:Spa11_08720"/>
<protein>
    <submittedName>
        <fullName evidence="2">Flagellar hook-associated protein 3</fullName>
    </submittedName>
</protein>
<name>A0A518K4G8_9BACT</name>
<keyword evidence="2" id="KW-0282">Flagellum</keyword>
<dbReference type="InterPro" id="IPR001492">
    <property type="entry name" value="Flagellin"/>
</dbReference>
<evidence type="ECO:0000313" key="3">
    <source>
        <dbReference type="Proteomes" id="UP000316426"/>
    </source>
</evidence>
<keyword evidence="2" id="KW-0966">Cell projection</keyword>
<dbReference type="SUPFAM" id="SSF64518">
    <property type="entry name" value="Phase 1 flagellin"/>
    <property type="match status" value="1"/>
</dbReference>
<dbReference type="AlphaFoldDB" id="A0A518K4G8"/>
<dbReference type="GO" id="GO:0009288">
    <property type="term" value="C:bacterial-type flagellum"/>
    <property type="evidence" value="ECO:0007669"/>
    <property type="project" value="InterPro"/>
</dbReference>
<dbReference type="EMBL" id="CP036349">
    <property type="protein sequence ID" value="QDV72691.1"/>
    <property type="molecule type" value="Genomic_DNA"/>
</dbReference>
<evidence type="ECO:0000259" key="1">
    <source>
        <dbReference type="Pfam" id="PF00669"/>
    </source>
</evidence>
<organism evidence="2 3">
    <name type="scientific">Botrimarina mediterranea</name>
    <dbReference type="NCBI Taxonomy" id="2528022"/>
    <lineage>
        <taxon>Bacteria</taxon>
        <taxon>Pseudomonadati</taxon>
        <taxon>Planctomycetota</taxon>
        <taxon>Planctomycetia</taxon>
        <taxon>Pirellulales</taxon>
        <taxon>Lacipirellulaceae</taxon>
        <taxon>Botrimarina</taxon>
    </lineage>
</organism>
<proteinExistence type="predicted"/>
<sequence>MASIQPISTTRVTDAMTRGRLTSQVQNDQLELFRLQNQLSTGYRIFLPSDDAASAQRAMALQRTIERKDQSLTNLQGARTALATTDSALNEVNQGLNELKASALGALDSLSSDEDRQAVIDQINELMDQLVRVGNSTLSTNYLLGGAERSSIAYRETSEGYVEYLGDESSPQTFIDIGQLFNTGTSGNDVFGGLSDDIRGNSDLNAALTRETRLDQLNSGVGVTPGGSIEIRFVPTLGTSSATSSIIDLSQAETIDDVARLVEAGAPEGSDIVVAVDGDGLRIDVTGGGITINEVGVGKTAKELGILQTGAPQASVAGSDLDPTISSATDLNDLFGSKARGRIVSGGVDNDIVLTANRNGSEYNGVTVNYANDGSAGLETADYDAMTNTLTVHVSPGVTTAVGVRNAINSMPDPPFTAELDYRDQTTPTSRGGGTVLAGADLGVAIAGGVDGQLDLDSGLLVTNGADTYTIDTSSVETVEDLLNVLNNPQYGLAATINSARDGIDVRTRRSGADFSIGENGGTTATQLGIRTYTEDARLADFNHGVGVIIPGDNDAETLAQNKFQITVTEDGVTNVYDIDPLGLTTVGDLIQRISDATGGAVVGSLAETGNGLVLTVTDPDQPAAAATGSFSLGTTPDTVSITANATGPGGNRPFTVEIVDSGVPGPITATVTDDAIVVDLAAVTTATTADIAAAIQAQLPGFTVESSGTDPITAPVAQQPAATIGGADASHLATTASSDFNLLGDTITIAAATPGSEGNLPFSVVVRDSTAGAGTGPLETTFDADTNTITVDLQGVDTTTDAIAASIEAALSGVTEVPFNVTSSGSTAVTLADVSPTPTPSTVSKDYALLADTLTVATAAAGDEDTVPFSIVISDSTAGAGTGPLSTTFDSGTNTITVDLQGQDTTTDAIATSIENALSGVTAVPYTVASSGTAAVTLADVSPAELTSSVSKDFPLLGDTVTIETATIDDASSVPFDVVFMDSTDGAGSGPLSTTFDPDSNTITVDLQGADTTSDAIAASIEAALSGVTAVPFTVSSSGTATVTVADVSPTELNIAAPTAGGRDNDSITLTGNVAERLGFLAEGETTVMVEATTIASTDRKPLEVQSVFTTLLRMREALEASNSEALGRATNQLDEDLDRVSFARAEVGVRSRTLDSVEQRLEDESVTLETALSNEIDADMAEVISEYMLKQYALQASLQTAGTLLNMTILDFI</sequence>
<dbReference type="Gene3D" id="1.20.1330.10">
    <property type="entry name" value="f41 fragment of flagellin, N-terminal domain"/>
    <property type="match status" value="2"/>
</dbReference>
<dbReference type="Proteomes" id="UP000316426">
    <property type="component" value="Chromosome"/>
</dbReference>
<keyword evidence="3" id="KW-1185">Reference proteome</keyword>
<evidence type="ECO:0000313" key="2">
    <source>
        <dbReference type="EMBL" id="QDV72691.1"/>
    </source>
</evidence>
<dbReference type="PANTHER" id="PTHR42792:SF1">
    <property type="entry name" value="FLAGELLAR HOOK-ASSOCIATED PROTEIN 3"/>
    <property type="match status" value="1"/>
</dbReference>